<evidence type="ECO:0000256" key="2">
    <source>
        <dbReference type="ARBA" id="ARBA00006364"/>
    </source>
</evidence>
<comment type="caution">
    <text evidence="10">The sequence shown here is derived from an EMBL/GenBank/DDBJ whole genome shotgun (WGS) entry which is preliminary data.</text>
</comment>
<dbReference type="PANTHER" id="PTHR13084:SF4">
    <property type="entry name" value="SODIUM_POTASSIUM-TRANSPORTING ATPASE SUBUNIT BETA-1-INTERACTING PROTEIN 1"/>
    <property type="match status" value="1"/>
</dbReference>
<protein>
    <recommendedName>
        <fullName evidence="9">Sodium/potassium-transporting ATPase subunit beta-1-interacting protein</fullName>
        <shortName evidence="9">Na(+)/K(+)-transporting ATPase subunit beta-1-interacting protein</shortName>
    </recommendedName>
</protein>
<comment type="subcellular location">
    <subcellularLocation>
        <location evidence="1 9">Cell membrane</location>
        <topology evidence="1 9">Multi-pass membrane protein</topology>
    </subcellularLocation>
</comment>
<gene>
    <name evidence="10" type="ORF">F7725_025034</name>
</gene>
<dbReference type="Proteomes" id="UP000518266">
    <property type="component" value="Unassembled WGS sequence"/>
</dbReference>
<dbReference type="OrthoDB" id="10050321at2759"/>
<comment type="similarity">
    <text evidence="2 9">Belongs to the NKAIN family.</text>
</comment>
<keyword evidence="11" id="KW-1185">Reference proteome</keyword>
<dbReference type="GO" id="GO:0002028">
    <property type="term" value="P:regulation of sodium ion transport"/>
    <property type="evidence" value="ECO:0007669"/>
    <property type="project" value="UniProtKB-UniRule"/>
</dbReference>
<keyword evidence="8" id="KW-0325">Glycoprotein</keyword>
<proteinExistence type="inferred from homology"/>
<feature type="transmembrane region" description="Helical" evidence="9">
    <location>
        <begin position="162"/>
        <end position="180"/>
    </location>
</feature>
<dbReference type="AlphaFoldDB" id="A0A7J5X9Z4"/>
<accession>A0A7J5X9Z4</accession>
<evidence type="ECO:0000256" key="1">
    <source>
        <dbReference type="ARBA" id="ARBA00004651"/>
    </source>
</evidence>
<keyword evidence="6 9" id="KW-1133">Transmembrane helix</keyword>
<evidence type="ECO:0000313" key="10">
    <source>
        <dbReference type="EMBL" id="KAF3833830.1"/>
    </source>
</evidence>
<dbReference type="InterPro" id="IPR008516">
    <property type="entry name" value="Na/K-Atpase_Interacting"/>
</dbReference>
<feature type="transmembrane region" description="Helical" evidence="9">
    <location>
        <begin position="120"/>
        <end position="142"/>
    </location>
</feature>
<feature type="transmembrane region" description="Helical" evidence="9">
    <location>
        <begin position="281"/>
        <end position="300"/>
    </location>
</feature>
<dbReference type="PANTHER" id="PTHR13084">
    <property type="entry name" value="T-CELL LYMPHOMA BREAKPOINT-ASSOCIATED TARGET 1-RELATED"/>
    <property type="match status" value="1"/>
</dbReference>
<keyword evidence="7 9" id="KW-0472">Membrane</keyword>
<keyword evidence="4 9" id="KW-1003">Cell membrane</keyword>
<dbReference type="Pfam" id="PF05640">
    <property type="entry name" value="NKAIN"/>
    <property type="match status" value="1"/>
</dbReference>
<sequence length="379" mass="41861">MQLLLEGVAVTESPHPLVSLSLTPSSLSLPPAPPAPAPAPIVDKRRCETELGVAEVIRLSVVVGPQQAGLFSRECCELRPPGSLDLTGDPSFPGASRAPCRSLDWLVLQAVTMETTAADLCMCVPVTVCVCCFTVCLFAYILACGSPSEAGVDFMGYQWAPILANFLHIMAVILGMFGTVQFRFRYLIFKVIPVSDWQYAVWLVLWVGWNSFIICFYLEVGNLSQDRDFLMTFNTSLHRSWWMEHGPGCLVTPVLDSNMAPDDHHVITVSGCLLDYQYIEVLSSAFQVLLALFGFVYACYVSKVFQDDEDSFDFIGGFDSYGYQPPQKSSHLQLQPLYTPYPDGVTVDGKRRCLNTLTLCVTVYWKNGLTPLGGRDICA</sequence>
<evidence type="ECO:0000313" key="11">
    <source>
        <dbReference type="Proteomes" id="UP000518266"/>
    </source>
</evidence>
<comment type="subunit">
    <text evidence="3">Interacts with atp1b1 C-terminus.</text>
</comment>
<evidence type="ECO:0000256" key="7">
    <source>
        <dbReference type="ARBA" id="ARBA00023136"/>
    </source>
</evidence>
<evidence type="ECO:0000256" key="9">
    <source>
        <dbReference type="RuleBase" id="RU368041"/>
    </source>
</evidence>
<reference evidence="10 11" key="1">
    <citation type="submission" date="2020-03" db="EMBL/GenBank/DDBJ databases">
        <title>Dissostichus mawsoni Genome sequencing and assembly.</title>
        <authorList>
            <person name="Park H."/>
        </authorList>
    </citation>
    <scope>NUCLEOTIDE SEQUENCE [LARGE SCALE GENOMIC DNA]</scope>
    <source>
        <strain evidence="10">DM0001</strain>
        <tissue evidence="10">Muscle</tissue>
    </source>
</reference>
<keyword evidence="5 9" id="KW-0812">Transmembrane</keyword>
<dbReference type="EMBL" id="JAAKFY010000026">
    <property type="protein sequence ID" value="KAF3833830.1"/>
    <property type="molecule type" value="Genomic_DNA"/>
</dbReference>
<name>A0A7J5X9Z4_DISMA</name>
<evidence type="ECO:0000256" key="6">
    <source>
        <dbReference type="ARBA" id="ARBA00022989"/>
    </source>
</evidence>
<dbReference type="GO" id="GO:0005886">
    <property type="term" value="C:plasma membrane"/>
    <property type="evidence" value="ECO:0007669"/>
    <property type="project" value="UniProtKB-SubCell"/>
</dbReference>
<evidence type="ECO:0000256" key="8">
    <source>
        <dbReference type="ARBA" id="ARBA00023180"/>
    </source>
</evidence>
<evidence type="ECO:0000256" key="4">
    <source>
        <dbReference type="ARBA" id="ARBA00022475"/>
    </source>
</evidence>
<evidence type="ECO:0000256" key="3">
    <source>
        <dbReference type="ARBA" id="ARBA00011461"/>
    </source>
</evidence>
<feature type="transmembrane region" description="Helical" evidence="9">
    <location>
        <begin position="200"/>
        <end position="220"/>
    </location>
</feature>
<organism evidence="10 11">
    <name type="scientific">Dissostichus mawsoni</name>
    <name type="common">Antarctic cod</name>
    <dbReference type="NCBI Taxonomy" id="36200"/>
    <lineage>
        <taxon>Eukaryota</taxon>
        <taxon>Metazoa</taxon>
        <taxon>Chordata</taxon>
        <taxon>Craniata</taxon>
        <taxon>Vertebrata</taxon>
        <taxon>Euteleostomi</taxon>
        <taxon>Actinopterygii</taxon>
        <taxon>Neopterygii</taxon>
        <taxon>Teleostei</taxon>
        <taxon>Neoteleostei</taxon>
        <taxon>Acanthomorphata</taxon>
        <taxon>Eupercaria</taxon>
        <taxon>Perciformes</taxon>
        <taxon>Notothenioidei</taxon>
        <taxon>Nototheniidae</taxon>
        <taxon>Dissostichus</taxon>
    </lineage>
</organism>
<evidence type="ECO:0000256" key="5">
    <source>
        <dbReference type="ARBA" id="ARBA00022692"/>
    </source>
</evidence>